<protein>
    <submittedName>
        <fullName evidence="1">Cyclase family protein</fullName>
    </submittedName>
</protein>
<dbReference type="GO" id="GO:0019441">
    <property type="term" value="P:L-tryptophan catabolic process to kynurenine"/>
    <property type="evidence" value="ECO:0007669"/>
    <property type="project" value="InterPro"/>
</dbReference>
<name>D6TVR1_KTERA</name>
<dbReference type="STRING" id="485913.Krac_5320"/>
<organism evidence="1 2">
    <name type="scientific">Ktedonobacter racemifer DSM 44963</name>
    <dbReference type="NCBI Taxonomy" id="485913"/>
    <lineage>
        <taxon>Bacteria</taxon>
        <taxon>Bacillati</taxon>
        <taxon>Chloroflexota</taxon>
        <taxon>Ktedonobacteria</taxon>
        <taxon>Ktedonobacterales</taxon>
        <taxon>Ktedonobacteraceae</taxon>
        <taxon>Ktedonobacter</taxon>
    </lineage>
</organism>
<dbReference type="AlphaFoldDB" id="D6TVR1"/>
<dbReference type="InterPro" id="IPR007325">
    <property type="entry name" value="KFase/CYL"/>
</dbReference>
<dbReference type="PANTHER" id="PTHR31118">
    <property type="entry name" value="CYCLASE-LIKE PROTEIN 2"/>
    <property type="match status" value="1"/>
</dbReference>
<keyword evidence="2" id="KW-1185">Reference proteome</keyword>
<dbReference type="GO" id="GO:0004061">
    <property type="term" value="F:arylformamidase activity"/>
    <property type="evidence" value="ECO:0007669"/>
    <property type="project" value="InterPro"/>
</dbReference>
<gene>
    <name evidence="1" type="ORF">Krac_5320</name>
</gene>
<dbReference type="EMBL" id="ADVG01000003">
    <property type="protein sequence ID" value="EFH84294.1"/>
    <property type="molecule type" value="Genomic_DNA"/>
</dbReference>
<proteinExistence type="predicted"/>
<accession>D6TVR1</accession>
<dbReference type="Proteomes" id="UP000004508">
    <property type="component" value="Unassembled WGS sequence"/>
</dbReference>
<dbReference type="InterPro" id="IPR037175">
    <property type="entry name" value="KFase_sf"/>
</dbReference>
<dbReference type="Gene3D" id="3.50.30.50">
    <property type="entry name" value="Putative cyclase"/>
    <property type="match status" value="1"/>
</dbReference>
<dbReference type="PANTHER" id="PTHR31118:SF32">
    <property type="entry name" value="KYNURENINE FORMAMIDASE"/>
    <property type="match status" value="1"/>
</dbReference>
<dbReference type="InParanoid" id="D6TVR1"/>
<dbReference type="OrthoDB" id="9796085at2"/>
<dbReference type="RefSeq" id="WP_007915707.1">
    <property type="nucleotide sequence ID" value="NZ_ADVG01000003.1"/>
</dbReference>
<evidence type="ECO:0000313" key="1">
    <source>
        <dbReference type="EMBL" id="EFH84294.1"/>
    </source>
</evidence>
<reference evidence="1 2" key="1">
    <citation type="journal article" date="2011" name="Stand. Genomic Sci.">
        <title>Non-contiguous finished genome sequence and contextual data of the filamentous soil bacterium Ktedonobacter racemifer type strain (SOSP1-21).</title>
        <authorList>
            <person name="Chang Y.J."/>
            <person name="Land M."/>
            <person name="Hauser L."/>
            <person name="Chertkov O."/>
            <person name="Del Rio T.G."/>
            <person name="Nolan M."/>
            <person name="Copeland A."/>
            <person name="Tice H."/>
            <person name="Cheng J.F."/>
            <person name="Lucas S."/>
            <person name="Han C."/>
            <person name="Goodwin L."/>
            <person name="Pitluck S."/>
            <person name="Ivanova N."/>
            <person name="Ovchinikova G."/>
            <person name="Pati A."/>
            <person name="Chen A."/>
            <person name="Palaniappan K."/>
            <person name="Mavromatis K."/>
            <person name="Liolios K."/>
            <person name="Brettin T."/>
            <person name="Fiebig A."/>
            <person name="Rohde M."/>
            <person name="Abt B."/>
            <person name="Goker M."/>
            <person name="Detter J.C."/>
            <person name="Woyke T."/>
            <person name="Bristow J."/>
            <person name="Eisen J.A."/>
            <person name="Markowitz V."/>
            <person name="Hugenholtz P."/>
            <person name="Kyrpides N.C."/>
            <person name="Klenk H.P."/>
            <person name="Lapidus A."/>
        </authorList>
    </citation>
    <scope>NUCLEOTIDE SEQUENCE [LARGE SCALE GENOMIC DNA]</scope>
    <source>
        <strain evidence="2">DSM 44963</strain>
    </source>
</reference>
<dbReference type="Pfam" id="PF04199">
    <property type="entry name" value="Cyclase"/>
    <property type="match status" value="1"/>
</dbReference>
<evidence type="ECO:0000313" key="2">
    <source>
        <dbReference type="Proteomes" id="UP000004508"/>
    </source>
</evidence>
<dbReference type="SUPFAM" id="SSF102198">
    <property type="entry name" value="Putative cyclase"/>
    <property type="match status" value="1"/>
</dbReference>
<dbReference type="eggNOG" id="COG1878">
    <property type="taxonomic scope" value="Bacteria"/>
</dbReference>
<comment type="caution">
    <text evidence="1">The sequence shown here is derived from an EMBL/GenBank/DDBJ whole genome shotgun (WGS) entry which is preliminary data.</text>
</comment>
<sequence length="295" mass="33336">MDKRVQFDFEIEFTNGGGIQGQDFRLDIAGDDISDQELADYLVSDMRLLMVGRVKILNKTILIEQHKRTPINTQTGTERLVDLSHTIEHGLVTYKGLPAPIICDYLSREESKKQYASGTQFQIGKIEMVTNTGTYLDCPFHRYEHGKDLSEVGVERLADLEGIVIRVDHKETFAINADFFRGKELRGRAVLVHTGWDNYWNTENYFEHHPHLTEDAALYLVECGVKLVGIDSVNIDDTRGGERPVHTQLLGAEVLIVEHLCNLQQLPDEGFTFSALPPKFKGAGTFPVRALARLH</sequence>